<dbReference type="RefSeq" id="XP_014161492.1">
    <property type="nucleotide sequence ID" value="XM_014306017.1"/>
</dbReference>
<keyword evidence="2" id="KW-0472">Membrane</keyword>
<sequence length="59" mass="6416">MSIALNTSQTNSHHMEKQIAATKAEIKMLTQENASTEKKLYVALGLVTAFGVLKLIGKI</sequence>
<keyword evidence="2" id="KW-1133">Transmembrane helix</keyword>
<gene>
    <name evidence="3" type="ORF">SARC_00291</name>
</gene>
<name>A0A0L0GEZ2_9EUKA</name>
<accession>A0A0L0GEZ2</accession>
<evidence type="ECO:0000256" key="2">
    <source>
        <dbReference type="SAM" id="Phobius"/>
    </source>
</evidence>
<feature type="coiled-coil region" evidence="1">
    <location>
        <begin position="12"/>
        <end position="39"/>
    </location>
</feature>
<reference evidence="3 4" key="1">
    <citation type="submission" date="2011-02" db="EMBL/GenBank/DDBJ databases">
        <title>The Genome Sequence of Sphaeroforma arctica JP610.</title>
        <authorList>
            <consortium name="The Broad Institute Genome Sequencing Platform"/>
            <person name="Russ C."/>
            <person name="Cuomo C."/>
            <person name="Young S.K."/>
            <person name="Zeng Q."/>
            <person name="Gargeya S."/>
            <person name="Alvarado L."/>
            <person name="Berlin A."/>
            <person name="Chapman S.B."/>
            <person name="Chen Z."/>
            <person name="Freedman E."/>
            <person name="Gellesch M."/>
            <person name="Goldberg J."/>
            <person name="Griggs A."/>
            <person name="Gujja S."/>
            <person name="Heilman E."/>
            <person name="Heiman D."/>
            <person name="Howarth C."/>
            <person name="Mehta T."/>
            <person name="Neiman D."/>
            <person name="Pearson M."/>
            <person name="Roberts A."/>
            <person name="Saif S."/>
            <person name="Shea T."/>
            <person name="Shenoy N."/>
            <person name="Sisk P."/>
            <person name="Stolte C."/>
            <person name="Sykes S."/>
            <person name="White J."/>
            <person name="Yandava C."/>
            <person name="Burger G."/>
            <person name="Gray M.W."/>
            <person name="Holland P.W.H."/>
            <person name="King N."/>
            <person name="Lang F.B.F."/>
            <person name="Roger A.J."/>
            <person name="Ruiz-Trillo I."/>
            <person name="Haas B."/>
            <person name="Nusbaum C."/>
            <person name="Birren B."/>
        </authorList>
    </citation>
    <scope>NUCLEOTIDE SEQUENCE [LARGE SCALE GENOMIC DNA]</scope>
    <source>
        <strain evidence="3 4">JP610</strain>
    </source>
</reference>
<proteinExistence type="predicted"/>
<feature type="transmembrane region" description="Helical" evidence="2">
    <location>
        <begin position="40"/>
        <end position="57"/>
    </location>
</feature>
<evidence type="ECO:0000256" key="1">
    <source>
        <dbReference type="SAM" id="Coils"/>
    </source>
</evidence>
<dbReference type="AlphaFoldDB" id="A0A0L0GEZ2"/>
<evidence type="ECO:0000313" key="4">
    <source>
        <dbReference type="Proteomes" id="UP000054560"/>
    </source>
</evidence>
<evidence type="ECO:0000313" key="3">
    <source>
        <dbReference type="EMBL" id="KNC87590.1"/>
    </source>
</evidence>
<dbReference type="GeneID" id="25900795"/>
<protein>
    <submittedName>
        <fullName evidence="3">Uncharacterized protein</fullName>
    </submittedName>
</protein>
<keyword evidence="2" id="KW-0812">Transmembrane</keyword>
<keyword evidence="4" id="KW-1185">Reference proteome</keyword>
<organism evidence="3 4">
    <name type="scientific">Sphaeroforma arctica JP610</name>
    <dbReference type="NCBI Taxonomy" id="667725"/>
    <lineage>
        <taxon>Eukaryota</taxon>
        <taxon>Ichthyosporea</taxon>
        <taxon>Ichthyophonida</taxon>
        <taxon>Sphaeroforma</taxon>
    </lineage>
</organism>
<dbReference type="Proteomes" id="UP000054560">
    <property type="component" value="Unassembled WGS sequence"/>
</dbReference>
<keyword evidence="1" id="KW-0175">Coiled coil</keyword>
<dbReference type="EMBL" id="KQ241604">
    <property type="protein sequence ID" value="KNC87590.1"/>
    <property type="molecule type" value="Genomic_DNA"/>
</dbReference>